<dbReference type="AlphaFoldDB" id="A0A8J3D324"/>
<dbReference type="PANTHER" id="PTHR30535">
    <property type="entry name" value="VITAMIN B12-BINDING PROTEIN"/>
    <property type="match status" value="1"/>
</dbReference>
<reference evidence="2" key="2">
    <citation type="submission" date="2020-09" db="EMBL/GenBank/DDBJ databases">
        <authorList>
            <person name="Sun Q."/>
            <person name="Kim S."/>
        </authorList>
    </citation>
    <scope>NUCLEOTIDE SEQUENCE</scope>
    <source>
        <strain evidence="2">KCTC 23224</strain>
    </source>
</reference>
<name>A0A8J3D324_9BACT</name>
<dbReference type="PANTHER" id="PTHR30535:SF4">
    <property type="entry name" value="HEMIN-BINDING PERIPLASMIC PROTEIN HMUT"/>
    <property type="match status" value="1"/>
</dbReference>
<accession>A0A8J3D324</accession>
<dbReference type="Proteomes" id="UP000642809">
    <property type="component" value="Unassembled WGS sequence"/>
</dbReference>
<sequence length="288" mass="30978">MISRLVLVVILGAFVACNTKQVSEEVEKKHWKLITAGGTVSEVVVSLGYLDQIIATDITSTFPVSLQQLPSIGYRNQIKGEGLMALGADMILAEEGYLTEDVLAQLTLAGIQVHLFKKPTAINETYRLIEEIASFLEEEEKGNELILQLQADQAALQTYLQANPLADPPAVAFIMARGLETVFLAGDDTFAAEIIQLAGGRPAGTGFKDFIPLTPEALVSMNPDYLLFFDSGLGTIGGKDGVQQIKGVNQTTAFQQGNILSFDGQYLSGFGPRVAQAALDLAKAIRKN</sequence>
<dbReference type="PROSITE" id="PS51257">
    <property type="entry name" value="PROKAR_LIPOPROTEIN"/>
    <property type="match status" value="1"/>
</dbReference>
<dbReference type="RefSeq" id="WP_189586177.1">
    <property type="nucleotide sequence ID" value="NZ_BMYF01000029.1"/>
</dbReference>
<protein>
    <submittedName>
        <fullName evidence="2">Hemin ABC transporter substrate-binding protein</fullName>
    </submittedName>
</protein>
<proteinExistence type="predicted"/>
<dbReference type="EMBL" id="BMYF01000029">
    <property type="protein sequence ID" value="GHB51907.1"/>
    <property type="molecule type" value="Genomic_DNA"/>
</dbReference>
<comment type="caution">
    <text evidence="2">The sequence shown here is derived from an EMBL/GenBank/DDBJ whole genome shotgun (WGS) entry which is preliminary data.</text>
</comment>
<evidence type="ECO:0000313" key="2">
    <source>
        <dbReference type="EMBL" id="GHB51907.1"/>
    </source>
</evidence>
<dbReference type="InterPro" id="IPR002491">
    <property type="entry name" value="ABC_transptr_periplasmic_BD"/>
</dbReference>
<feature type="domain" description="Fe/B12 periplasmic-binding" evidence="1">
    <location>
        <begin position="32"/>
        <end position="288"/>
    </location>
</feature>
<organism evidence="2 3">
    <name type="scientific">Mongoliitalea lutea</name>
    <dbReference type="NCBI Taxonomy" id="849756"/>
    <lineage>
        <taxon>Bacteria</taxon>
        <taxon>Pseudomonadati</taxon>
        <taxon>Bacteroidota</taxon>
        <taxon>Cytophagia</taxon>
        <taxon>Cytophagales</taxon>
        <taxon>Cyclobacteriaceae</taxon>
        <taxon>Mongoliitalea</taxon>
    </lineage>
</organism>
<gene>
    <name evidence="2" type="ORF">GCM10008106_35790</name>
</gene>
<dbReference type="SUPFAM" id="SSF53807">
    <property type="entry name" value="Helical backbone' metal receptor"/>
    <property type="match status" value="1"/>
</dbReference>
<dbReference type="Gene3D" id="3.40.50.1980">
    <property type="entry name" value="Nitrogenase molybdenum iron protein domain"/>
    <property type="match status" value="2"/>
</dbReference>
<evidence type="ECO:0000313" key="3">
    <source>
        <dbReference type="Proteomes" id="UP000642809"/>
    </source>
</evidence>
<dbReference type="PROSITE" id="PS50983">
    <property type="entry name" value="FE_B12_PBP"/>
    <property type="match status" value="1"/>
</dbReference>
<dbReference type="InterPro" id="IPR050902">
    <property type="entry name" value="ABC_Transporter_SBP"/>
</dbReference>
<keyword evidence="3" id="KW-1185">Reference proteome</keyword>
<evidence type="ECO:0000259" key="1">
    <source>
        <dbReference type="PROSITE" id="PS50983"/>
    </source>
</evidence>
<dbReference type="Pfam" id="PF01497">
    <property type="entry name" value="Peripla_BP_2"/>
    <property type="match status" value="1"/>
</dbReference>
<reference evidence="2" key="1">
    <citation type="journal article" date="2014" name="Int. J. Syst. Evol. Microbiol.">
        <title>Complete genome sequence of Corynebacterium casei LMG S-19264T (=DSM 44701T), isolated from a smear-ripened cheese.</title>
        <authorList>
            <consortium name="US DOE Joint Genome Institute (JGI-PGF)"/>
            <person name="Walter F."/>
            <person name="Albersmeier A."/>
            <person name="Kalinowski J."/>
            <person name="Ruckert C."/>
        </authorList>
    </citation>
    <scope>NUCLEOTIDE SEQUENCE</scope>
    <source>
        <strain evidence="2">KCTC 23224</strain>
    </source>
</reference>